<dbReference type="EMBL" id="NBNE01000609">
    <property type="protein sequence ID" value="OWZ18293.1"/>
    <property type="molecule type" value="Genomic_DNA"/>
</dbReference>
<sequence length="72" mass="7769">MEYVAQESVRDGADRTVDANLPDQVTTSCEDPIAGNSYNGSGGVTSFIKSEVDEVLAAKHCMHMGQLDLQHQ</sequence>
<gene>
    <name evidence="2" type="ORF">PHMEG_0007633</name>
</gene>
<keyword evidence="3" id="KW-1185">Reference proteome</keyword>
<protein>
    <submittedName>
        <fullName evidence="2">Uncharacterized protein</fullName>
    </submittedName>
</protein>
<evidence type="ECO:0000313" key="2">
    <source>
        <dbReference type="EMBL" id="OWZ18293.1"/>
    </source>
</evidence>
<organism evidence="2 3">
    <name type="scientific">Phytophthora megakarya</name>
    <dbReference type="NCBI Taxonomy" id="4795"/>
    <lineage>
        <taxon>Eukaryota</taxon>
        <taxon>Sar</taxon>
        <taxon>Stramenopiles</taxon>
        <taxon>Oomycota</taxon>
        <taxon>Peronosporomycetes</taxon>
        <taxon>Peronosporales</taxon>
        <taxon>Peronosporaceae</taxon>
        <taxon>Phytophthora</taxon>
    </lineage>
</organism>
<proteinExistence type="predicted"/>
<evidence type="ECO:0000313" key="3">
    <source>
        <dbReference type="Proteomes" id="UP000198211"/>
    </source>
</evidence>
<feature type="region of interest" description="Disordered" evidence="1">
    <location>
        <begin position="1"/>
        <end position="28"/>
    </location>
</feature>
<name>A0A225WKR3_9STRA</name>
<comment type="caution">
    <text evidence="2">The sequence shown here is derived from an EMBL/GenBank/DDBJ whole genome shotgun (WGS) entry which is preliminary data.</text>
</comment>
<dbReference type="AlphaFoldDB" id="A0A225WKR3"/>
<accession>A0A225WKR3</accession>
<feature type="compositionally biased region" description="Basic and acidic residues" evidence="1">
    <location>
        <begin position="8"/>
        <end position="17"/>
    </location>
</feature>
<evidence type="ECO:0000256" key="1">
    <source>
        <dbReference type="SAM" id="MobiDB-lite"/>
    </source>
</evidence>
<reference evidence="3" key="1">
    <citation type="submission" date="2017-03" db="EMBL/GenBank/DDBJ databases">
        <title>Phytopthora megakarya and P. palmivora, two closely related causual agents of cacao black pod achieved similar genome size and gene model numbers by different mechanisms.</title>
        <authorList>
            <person name="Ali S."/>
            <person name="Shao J."/>
            <person name="Larry D.J."/>
            <person name="Kronmiller B."/>
            <person name="Shen D."/>
            <person name="Strem M.D."/>
            <person name="Melnick R.L."/>
            <person name="Guiltinan M.J."/>
            <person name="Tyler B.M."/>
            <person name="Meinhardt L.W."/>
            <person name="Bailey B.A."/>
        </authorList>
    </citation>
    <scope>NUCLEOTIDE SEQUENCE [LARGE SCALE GENOMIC DNA]</scope>
    <source>
        <strain evidence="3">zdho120</strain>
    </source>
</reference>
<dbReference type="Proteomes" id="UP000198211">
    <property type="component" value="Unassembled WGS sequence"/>
</dbReference>